<comment type="function">
    <text evidence="2">NDH-1 shuttles electrons from NADH, via FMN and iron-sulfur (Fe-S) centers, to quinones in the respiratory chain. Couples the redox reaction to proton translocation (for every two electrons transferred, four hydrogen ions are translocated across the cytoplasmic membrane), and thus conserves the redox energy in a proton gradient.</text>
</comment>
<sequence length="168" mass="18288">MNGEFLAFLILSGTAILGGILMINLKKVVHMLLSVVLTFVSLAGIYVLLSAEFVAVVQILIYSGAITILLTFGIMLTDHKAEEDRVSSRIRAALAGLGVIIFFFTVYAGIRNLYFGPGAETLHADNTRKVGESIFSHYVIPFELVSIVLLVALMGAVVLTRRREGEDQ</sequence>
<dbReference type="InterPro" id="IPR001457">
    <property type="entry name" value="NADH_UbQ/plastoQ_OxRdtase_su6"/>
</dbReference>
<accession>A0ABN1AZQ4</accession>
<keyword evidence="2" id="KW-0812">Transmembrane</keyword>
<dbReference type="Proteomes" id="UP001500880">
    <property type="component" value="Unassembled WGS sequence"/>
</dbReference>
<reference evidence="3 4" key="1">
    <citation type="journal article" date="2019" name="Int. J. Syst. Evol. Microbiol.">
        <title>The Global Catalogue of Microorganisms (GCM) 10K type strain sequencing project: providing services to taxonomists for standard genome sequencing and annotation.</title>
        <authorList>
            <consortium name="The Broad Institute Genomics Platform"/>
            <consortium name="The Broad Institute Genome Sequencing Center for Infectious Disease"/>
            <person name="Wu L."/>
            <person name="Ma J."/>
        </authorList>
    </citation>
    <scope>NUCLEOTIDE SEQUENCE [LARGE SCALE GENOMIC DNA]</scope>
    <source>
        <strain evidence="3 4">JCM 12389</strain>
    </source>
</reference>
<comment type="caution">
    <text evidence="3">The sequence shown here is derived from an EMBL/GenBank/DDBJ whole genome shotgun (WGS) entry which is preliminary data.</text>
</comment>
<dbReference type="Gene3D" id="1.20.120.1200">
    <property type="entry name" value="NADH-ubiquinone/plastoquinone oxidoreductase chain 6, subunit NuoJ"/>
    <property type="match status" value="1"/>
</dbReference>
<evidence type="ECO:0000256" key="2">
    <source>
        <dbReference type="RuleBase" id="RU004429"/>
    </source>
</evidence>
<comment type="similarity">
    <text evidence="1 2">Belongs to the complex I subunit 6 family.</text>
</comment>
<dbReference type="SUPFAM" id="SSF81665">
    <property type="entry name" value="Calcium ATPase, transmembrane domain M"/>
    <property type="match status" value="1"/>
</dbReference>
<comment type="catalytic activity">
    <reaction evidence="2">
        <text>a quinone + NADH + 5 H(+)(in) = a quinol + NAD(+) + 4 H(+)(out)</text>
        <dbReference type="Rhea" id="RHEA:57888"/>
        <dbReference type="ChEBI" id="CHEBI:15378"/>
        <dbReference type="ChEBI" id="CHEBI:24646"/>
        <dbReference type="ChEBI" id="CHEBI:57540"/>
        <dbReference type="ChEBI" id="CHEBI:57945"/>
        <dbReference type="ChEBI" id="CHEBI:132124"/>
    </reaction>
</comment>
<feature type="transmembrane region" description="Helical" evidence="2">
    <location>
        <begin position="89"/>
        <end position="110"/>
    </location>
</feature>
<dbReference type="InterPro" id="IPR023298">
    <property type="entry name" value="ATPase_P-typ_TM_dom_sf"/>
</dbReference>
<evidence type="ECO:0000256" key="1">
    <source>
        <dbReference type="ARBA" id="ARBA00005698"/>
    </source>
</evidence>
<name>A0ABN1AZQ4_9BACI</name>
<dbReference type="EMBL" id="BAAADO010000002">
    <property type="protein sequence ID" value="GAA0487254.1"/>
    <property type="molecule type" value="Genomic_DNA"/>
</dbReference>
<keyword evidence="2" id="KW-1133">Transmembrane helix</keyword>
<protein>
    <recommendedName>
        <fullName evidence="2">NADH-quinone oxidoreductase subunit J</fullName>
        <ecNumber evidence="2">7.1.1.-</ecNumber>
    </recommendedName>
</protein>
<keyword evidence="2" id="KW-0520">NAD</keyword>
<dbReference type="NCBIfam" id="NF005168">
    <property type="entry name" value="PRK06638.2-3"/>
    <property type="match status" value="1"/>
</dbReference>
<organism evidence="3 4">
    <name type="scientific">Salinibacillus aidingensis</name>
    <dbReference type="NCBI Taxonomy" id="237684"/>
    <lineage>
        <taxon>Bacteria</taxon>
        <taxon>Bacillati</taxon>
        <taxon>Bacillota</taxon>
        <taxon>Bacilli</taxon>
        <taxon>Bacillales</taxon>
        <taxon>Bacillaceae</taxon>
        <taxon>Salinibacillus</taxon>
    </lineage>
</organism>
<keyword evidence="4" id="KW-1185">Reference proteome</keyword>
<feature type="transmembrane region" description="Helical" evidence="2">
    <location>
        <begin position="55"/>
        <end position="77"/>
    </location>
</feature>
<evidence type="ECO:0000313" key="3">
    <source>
        <dbReference type="EMBL" id="GAA0487254.1"/>
    </source>
</evidence>
<gene>
    <name evidence="3" type="ORF">GCM10008986_10920</name>
</gene>
<keyword evidence="2" id="KW-1003">Cell membrane</keyword>
<dbReference type="PANTHER" id="PTHR33269:SF17">
    <property type="entry name" value="NADH-UBIQUINONE OXIDOREDUCTASE CHAIN 6"/>
    <property type="match status" value="1"/>
</dbReference>
<keyword evidence="2" id="KW-0874">Quinone</keyword>
<feature type="transmembrane region" description="Helical" evidence="2">
    <location>
        <begin position="138"/>
        <end position="159"/>
    </location>
</feature>
<keyword evidence="2" id="KW-0472">Membrane</keyword>
<dbReference type="Pfam" id="PF00499">
    <property type="entry name" value="Oxidored_q3"/>
    <property type="match status" value="1"/>
</dbReference>
<dbReference type="InterPro" id="IPR042106">
    <property type="entry name" value="Nuo/plastoQ_OxRdtase_6_NuoJ"/>
</dbReference>
<comment type="subcellular location">
    <subcellularLocation>
        <location evidence="2">Cell membrane</location>
        <topology evidence="2">Multi-pass membrane protein</topology>
    </subcellularLocation>
</comment>
<dbReference type="EC" id="7.1.1.-" evidence="2"/>
<feature type="transmembrane region" description="Helical" evidence="2">
    <location>
        <begin position="32"/>
        <end position="49"/>
    </location>
</feature>
<dbReference type="PANTHER" id="PTHR33269">
    <property type="entry name" value="NADH-UBIQUINONE OXIDOREDUCTASE CHAIN 6"/>
    <property type="match status" value="1"/>
</dbReference>
<feature type="transmembrane region" description="Helical" evidence="2">
    <location>
        <begin position="6"/>
        <end position="25"/>
    </location>
</feature>
<proteinExistence type="inferred from homology"/>
<dbReference type="RefSeq" id="WP_343838486.1">
    <property type="nucleotide sequence ID" value="NZ_BAAADO010000002.1"/>
</dbReference>
<evidence type="ECO:0000313" key="4">
    <source>
        <dbReference type="Proteomes" id="UP001500880"/>
    </source>
</evidence>